<sequence length="148" mass="17150">MWTNQMRPFRTEISMSAHIPDYRPPVGQTLFMGHMNDQPYLVSVTGYHHDPRFTKEQIEFTACNDGQTHSSSIDLFKFYPDAPIDSQFVFCVVQTSFDGRELLEVEEAYFFDATTAFAHKTSLESGVIKSRLDLHDKDRTFRVQVEMV</sequence>
<dbReference type="EMBL" id="AM235768">
    <property type="protein sequence ID" value="CAM96271.1"/>
    <property type="molecule type" value="Genomic_DNA"/>
</dbReference>
<protein>
    <submittedName>
        <fullName evidence="1">Uncharacterized protein</fullName>
    </submittedName>
</protein>
<proteinExistence type="predicted"/>
<evidence type="ECO:0000313" key="2">
    <source>
        <dbReference type="Proteomes" id="UP000002332"/>
    </source>
</evidence>
<geneLocation type="plasmid" evidence="1 2">
    <name>pQBR103</name>
</geneLocation>
<organism evidence="1 2">
    <name type="scientific">Pseudomonas fluorescens (strain SBW25)</name>
    <dbReference type="NCBI Taxonomy" id="216595"/>
    <lineage>
        <taxon>Bacteria</taxon>
        <taxon>Pseudomonadati</taxon>
        <taxon>Pseudomonadota</taxon>
        <taxon>Gammaproteobacteria</taxon>
        <taxon>Pseudomonadales</taxon>
        <taxon>Pseudomonadaceae</taxon>
        <taxon>Pseudomonas</taxon>
    </lineage>
</organism>
<reference evidence="1 2" key="1">
    <citation type="journal article" date="2007" name="ISME J.">
        <title>Sequence-based analysis of pQBR103; a representative of a unique, transfer-proficient mega plasmid resident in the microbial community of sugar beet.</title>
        <authorList>
            <person name="Tett A."/>
            <person name="Spiers A.J."/>
            <person name="Crossman L.C."/>
            <person name="Ager D."/>
            <person name="Ciric L."/>
            <person name="Dow J.M."/>
            <person name="Fry J.C."/>
            <person name="Harris D."/>
            <person name="Lilley A."/>
            <person name="Oliver A."/>
            <person name="Parkhill J."/>
            <person name="Quail M.A."/>
            <person name="Rainey P.B."/>
            <person name="Saunders N.J."/>
            <person name="Seeger K."/>
            <person name="Snyder L.A.S."/>
            <person name="Squares R."/>
            <person name="Thomas C.M."/>
            <person name="Turner S.L."/>
            <person name="Zhang X.-X."/>
            <person name="Field D."/>
            <person name="Bailey M.J."/>
        </authorList>
    </citation>
    <scope>NUCLEOTIDE SEQUENCE [LARGE SCALE GENOMIC DNA]</scope>
    <source>
        <strain evidence="1 2">SBW25</strain>
    </source>
</reference>
<keyword evidence="1" id="KW-0614">Plasmid</keyword>
<dbReference type="AlphaFoldDB" id="A4V6W0"/>
<dbReference type="Proteomes" id="UP000002332">
    <property type="component" value="Plasmid pQBR103"/>
</dbReference>
<accession>A4V6W0</accession>
<dbReference type="PATRIC" id="fig|216595.4.peg.138"/>
<name>A4V6W0_PSEFS</name>
<gene>
    <name evidence="1" type="ordered locus">pQBR0239</name>
</gene>
<evidence type="ECO:0000313" key="1">
    <source>
        <dbReference type="EMBL" id="CAM96271.1"/>
    </source>
</evidence>